<name>A0A1I2H1J9_9ACTN</name>
<evidence type="ECO:0000313" key="3">
    <source>
        <dbReference type="EMBL" id="SFF23552.1"/>
    </source>
</evidence>
<gene>
    <name evidence="3" type="ORF">SAMN05216251_11023</name>
</gene>
<dbReference type="InterPro" id="IPR001434">
    <property type="entry name" value="OmcB-like_DUF11"/>
</dbReference>
<evidence type="ECO:0000256" key="1">
    <source>
        <dbReference type="SAM" id="SignalP"/>
    </source>
</evidence>
<keyword evidence="4" id="KW-1185">Reference proteome</keyword>
<keyword evidence="1" id="KW-0732">Signal</keyword>
<feature type="domain" description="DUF11" evidence="2">
    <location>
        <begin position="55"/>
        <end position="153"/>
    </location>
</feature>
<proteinExistence type="predicted"/>
<feature type="signal peptide" evidence="1">
    <location>
        <begin position="1"/>
        <end position="34"/>
    </location>
</feature>
<feature type="chain" id="PRO_5011532306" description="DUF11 domain-containing protein" evidence="1">
    <location>
        <begin position="35"/>
        <end position="166"/>
    </location>
</feature>
<organism evidence="3 4">
    <name type="scientific">Actinacidiphila alni</name>
    <dbReference type="NCBI Taxonomy" id="380248"/>
    <lineage>
        <taxon>Bacteria</taxon>
        <taxon>Bacillati</taxon>
        <taxon>Actinomycetota</taxon>
        <taxon>Actinomycetes</taxon>
        <taxon>Kitasatosporales</taxon>
        <taxon>Streptomycetaceae</taxon>
        <taxon>Actinacidiphila</taxon>
    </lineage>
</organism>
<dbReference type="AlphaFoldDB" id="A0A1I2H1J9"/>
<protein>
    <recommendedName>
        <fullName evidence="2">DUF11 domain-containing protein</fullName>
    </recommendedName>
</protein>
<evidence type="ECO:0000313" key="4">
    <source>
        <dbReference type="Proteomes" id="UP000199323"/>
    </source>
</evidence>
<dbReference type="EMBL" id="FONG01000010">
    <property type="protein sequence ID" value="SFF23552.1"/>
    <property type="molecule type" value="Genomic_DNA"/>
</dbReference>
<dbReference type="OrthoDB" id="3666463at2"/>
<accession>A0A1I2H1J9</accession>
<dbReference type="Pfam" id="PF01345">
    <property type="entry name" value="DUF11"/>
    <property type="match status" value="1"/>
</dbReference>
<evidence type="ECO:0000259" key="2">
    <source>
        <dbReference type="Pfam" id="PF01345"/>
    </source>
</evidence>
<reference evidence="3 4" key="1">
    <citation type="submission" date="2016-10" db="EMBL/GenBank/DDBJ databases">
        <authorList>
            <person name="de Groot N.N."/>
        </authorList>
    </citation>
    <scope>NUCLEOTIDE SEQUENCE [LARGE SCALE GENOMIC DNA]</scope>
    <source>
        <strain evidence="3 4">CGMCC 4.3510</strain>
    </source>
</reference>
<dbReference type="RefSeq" id="WP_093714625.1">
    <property type="nucleotide sequence ID" value="NZ_FONG01000010.1"/>
</dbReference>
<sequence length="166" mass="16621">MIRPARRRATLIRLAVLPLCVASVASLAATTAHAAAGTADAAVTLTATPHFDLLAPSLVYTVSVHNNGPDPLTAGQVIVRVADVLTPASGGGCTVNPGSAVCPVGPVAAGATQSRVVTLPINPVTVAFTIRATATITAASATDPDPSNNTETVDCTYLTALDVHCS</sequence>
<dbReference type="Proteomes" id="UP000199323">
    <property type="component" value="Unassembled WGS sequence"/>
</dbReference>
<dbReference type="STRING" id="380248.SAMN05216251_11023"/>